<comment type="caution">
    <text evidence="2">The sequence shown here is derived from an EMBL/GenBank/DDBJ whole genome shotgun (WGS) entry which is preliminary data.</text>
</comment>
<dbReference type="SUPFAM" id="SSF51735">
    <property type="entry name" value="NAD(P)-binding Rossmann-fold domains"/>
    <property type="match status" value="1"/>
</dbReference>
<evidence type="ECO:0000259" key="1">
    <source>
        <dbReference type="SMART" id="SM00829"/>
    </source>
</evidence>
<dbReference type="Proteomes" id="UP000078397">
    <property type="component" value="Unassembled WGS sequence"/>
</dbReference>
<dbReference type="PANTHER" id="PTHR11695:SF647">
    <property type="entry name" value="ENOYL REDUCTASE (ER) DOMAIN-CONTAINING PROTEIN"/>
    <property type="match status" value="1"/>
</dbReference>
<dbReference type="GeneID" id="28856399"/>
<dbReference type="InterPro" id="IPR020843">
    <property type="entry name" value="ER"/>
</dbReference>
<dbReference type="Pfam" id="PF13602">
    <property type="entry name" value="ADH_zinc_N_2"/>
    <property type="match status" value="1"/>
</dbReference>
<proteinExistence type="predicted"/>
<dbReference type="InterPro" id="IPR050700">
    <property type="entry name" value="YIM1/Zinc_Alcohol_DH_Fams"/>
</dbReference>
<dbReference type="EMBL" id="LSBJ02000006">
    <property type="protein sequence ID" value="OAQ63672.1"/>
    <property type="molecule type" value="Genomic_DNA"/>
</dbReference>
<dbReference type="RefSeq" id="XP_018141252.1">
    <property type="nucleotide sequence ID" value="XM_018292405.1"/>
</dbReference>
<dbReference type="Gene3D" id="3.40.50.720">
    <property type="entry name" value="NAD(P)-binding Rossmann-like Domain"/>
    <property type="match status" value="1"/>
</dbReference>
<dbReference type="AlphaFoldDB" id="A0A179FDV1"/>
<dbReference type="GO" id="GO:0016491">
    <property type="term" value="F:oxidoreductase activity"/>
    <property type="evidence" value="ECO:0007669"/>
    <property type="project" value="InterPro"/>
</dbReference>
<dbReference type="Pfam" id="PF08240">
    <property type="entry name" value="ADH_N"/>
    <property type="match status" value="1"/>
</dbReference>
<dbReference type="OrthoDB" id="3509362at2759"/>
<organism evidence="2 3">
    <name type="scientific">Pochonia chlamydosporia 170</name>
    <dbReference type="NCBI Taxonomy" id="1380566"/>
    <lineage>
        <taxon>Eukaryota</taxon>
        <taxon>Fungi</taxon>
        <taxon>Dikarya</taxon>
        <taxon>Ascomycota</taxon>
        <taxon>Pezizomycotina</taxon>
        <taxon>Sordariomycetes</taxon>
        <taxon>Hypocreomycetidae</taxon>
        <taxon>Hypocreales</taxon>
        <taxon>Clavicipitaceae</taxon>
        <taxon>Pochonia</taxon>
    </lineage>
</organism>
<dbReference type="PANTHER" id="PTHR11695">
    <property type="entry name" value="ALCOHOL DEHYDROGENASE RELATED"/>
    <property type="match status" value="1"/>
</dbReference>
<dbReference type="InterPro" id="IPR036291">
    <property type="entry name" value="NAD(P)-bd_dom_sf"/>
</dbReference>
<dbReference type="InterPro" id="IPR011032">
    <property type="entry name" value="GroES-like_sf"/>
</dbReference>
<dbReference type="KEGG" id="pchm:VFPPC_14637"/>
<dbReference type="Gene3D" id="3.90.180.10">
    <property type="entry name" value="Medium-chain alcohol dehydrogenases, catalytic domain"/>
    <property type="match status" value="1"/>
</dbReference>
<keyword evidence="3" id="KW-1185">Reference proteome</keyword>
<dbReference type="SUPFAM" id="SSF50129">
    <property type="entry name" value="GroES-like"/>
    <property type="match status" value="1"/>
</dbReference>
<sequence>MRAVHQPDKHSPDLKLVETPVPKLSQPSEVLIKVAATAPCYSELTWVGQNPEFFPPDKEPVPGQDVSGTVVQADANSAFKPGDEVFCRIDATRPGGLREYTVALESELAIKPKSLDWISATATPLSALTAWQALFVNGSLESSALFDDAEARERNSKRKVLITAAGGSVGGFAIQLAAAAGAGAVVGVCSGDKAEQVYGLGASAVVDYKKQSIDSWVTESAADREFDLIVDCVGGDAMRAFFTAVKDGGEIISVSDFPDRMRPEGNNKKLKKSEFFIVKSLGSQLSEIGRLIEQGRIKALVDSVYDFDDFEAAFTKLDQRTAKGKIVIKVNV</sequence>
<dbReference type="InterPro" id="IPR013154">
    <property type="entry name" value="ADH-like_N"/>
</dbReference>
<feature type="domain" description="Enoyl reductase (ER)" evidence="1">
    <location>
        <begin position="9"/>
        <end position="328"/>
    </location>
</feature>
<evidence type="ECO:0000313" key="2">
    <source>
        <dbReference type="EMBL" id="OAQ63672.1"/>
    </source>
</evidence>
<dbReference type="STRING" id="1380566.A0A179FDV1"/>
<dbReference type="SMART" id="SM00829">
    <property type="entry name" value="PKS_ER"/>
    <property type="match status" value="1"/>
</dbReference>
<accession>A0A179FDV1</accession>
<dbReference type="GO" id="GO:0005739">
    <property type="term" value="C:mitochondrion"/>
    <property type="evidence" value="ECO:0007669"/>
    <property type="project" value="TreeGrafter"/>
</dbReference>
<name>A0A179FDV1_METCM</name>
<reference evidence="2 3" key="1">
    <citation type="journal article" date="2016" name="PLoS Pathog.">
        <title>Biosynthesis of antibiotic leucinostatins in bio-control fungus Purpureocillium lilacinum and their inhibition on phytophthora revealed by genome mining.</title>
        <authorList>
            <person name="Wang G."/>
            <person name="Liu Z."/>
            <person name="Lin R."/>
            <person name="Li E."/>
            <person name="Mao Z."/>
            <person name="Ling J."/>
            <person name="Yang Y."/>
            <person name="Yin W.B."/>
            <person name="Xie B."/>
        </authorList>
    </citation>
    <scope>NUCLEOTIDE SEQUENCE [LARGE SCALE GENOMIC DNA]</scope>
    <source>
        <strain evidence="2">170</strain>
    </source>
</reference>
<protein>
    <submittedName>
        <fullName evidence="2">Reticulon-4-interacting protein</fullName>
    </submittedName>
</protein>
<evidence type="ECO:0000313" key="3">
    <source>
        <dbReference type="Proteomes" id="UP000078397"/>
    </source>
</evidence>
<dbReference type="CDD" id="cd05289">
    <property type="entry name" value="MDR_like_2"/>
    <property type="match status" value="1"/>
</dbReference>
<gene>
    <name evidence="2" type="ORF">VFPPC_14637</name>
</gene>